<protein>
    <submittedName>
        <fullName evidence="2">Uncharacterized protein</fullName>
    </submittedName>
</protein>
<keyword evidence="3" id="KW-1185">Reference proteome</keyword>
<dbReference type="OrthoDB" id="10027339at2759"/>
<evidence type="ECO:0000313" key="3">
    <source>
        <dbReference type="Proteomes" id="UP000319801"/>
    </source>
</evidence>
<sequence length="208" mass="23566">MGPILQERTSTIVKTVPVKERVKNSENSAIVTSTSKTTGKISQNLSHLKKASPLHKNVPSGQEKEPLPRAEINGQQRNRPKHAKSPNNATYKMLYTQFEVDIRHPRSKACPLEFKDKRHNMQRQPLCTGAGQNYAAQEKKRHTLSLPLSPYQVCLPENVQNLESFASWIKQKMTRTVPVTCQILRGFLYLLLRAPLLSSISEQKSLNQ</sequence>
<accession>A0A556UYJ0</accession>
<dbReference type="EMBL" id="VCAZ01000078">
    <property type="protein sequence ID" value="TSP68482.1"/>
    <property type="molecule type" value="Genomic_DNA"/>
</dbReference>
<feature type="region of interest" description="Disordered" evidence="1">
    <location>
        <begin position="48"/>
        <end position="89"/>
    </location>
</feature>
<organism evidence="2 3">
    <name type="scientific">Bagarius yarrelli</name>
    <name type="common">Goonch</name>
    <name type="synonym">Bagrus yarrelli</name>
    <dbReference type="NCBI Taxonomy" id="175774"/>
    <lineage>
        <taxon>Eukaryota</taxon>
        <taxon>Metazoa</taxon>
        <taxon>Chordata</taxon>
        <taxon>Craniata</taxon>
        <taxon>Vertebrata</taxon>
        <taxon>Euteleostomi</taxon>
        <taxon>Actinopterygii</taxon>
        <taxon>Neopterygii</taxon>
        <taxon>Teleostei</taxon>
        <taxon>Ostariophysi</taxon>
        <taxon>Siluriformes</taxon>
        <taxon>Sisoridae</taxon>
        <taxon>Sisorinae</taxon>
        <taxon>Bagarius</taxon>
    </lineage>
</organism>
<proteinExistence type="predicted"/>
<evidence type="ECO:0000313" key="2">
    <source>
        <dbReference type="EMBL" id="TSP68482.1"/>
    </source>
</evidence>
<dbReference type="Proteomes" id="UP000319801">
    <property type="component" value="Unassembled WGS sequence"/>
</dbReference>
<evidence type="ECO:0000256" key="1">
    <source>
        <dbReference type="SAM" id="MobiDB-lite"/>
    </source>
</evidence>
<name>A0A556UYJ0_BAGYA</name>
<reference evidence="2 3" key="1">
    <citation type="journal article" date="2019" name="Genome Biol. Evol.">
        <title>Whole-Genome Sequencing of the Giant Devil Catfish, Bagarius yarrelli.</title>
        <authorList>
            <person name="Jiang W."/>
            <person name="Lv Y."/>
            <person name="Cheng L."/>
            <person name="Yang K."/>
            <person name="Chao B."/>
            <person name="Wang X."/>
            <person name="Li Y."/>
            <person name="Pan X."/>
            <person name="You X."/>
            <person name="Zhang Y."/>
            <person name="Yang J."/>
            <person name="Li J."/>
            <person name="Zhang X."/>
            <person name="Liu S."/>
            <person name="Sun C."/>
            <person name="Yang J."/>
            <person name="Shi Q."/>
        </authorList>
    </citation>
    <scope>NUCLEOTIDE SEQUENCE [LARGE SCALE GENOMIC DNA]</scope>
    <source>
        <strain evidence="2">JWS20170419001</strain>
        <tissue evidence="2">Muscle</tissue>
    </source>
</reference>
<gene>
    <name evidence="2" type="ORF">Baya_10967</name>
</gene>
<comment type="caution">
    <text evidence="2">The sequence shown here is derived from an EMBL/GenBank/DDBJ whole genome shotgun (WGS) entry which is preliminary data.</text>
</comment>
<dbReference type="AlphaFoldDB" id="A0A556UYJ0"/>